<dbReference type="Gene3D" id="3.30.505.10">
    <property type="entry name" value="SH2 domain"/>
    <property type="match status" value="1"/>
</dbReference>
<dbReference type="OrthoDB" id="26539at2759"/>
<dbReference type="SMART" id="SM00252">
    <property type="entry name" value="SH2"/>
    <property type="match status" value="1"/>
</dbReference>
<dbReference type="InterPro" id="IPR036860">
    <property type="entry name" value="SH2_dom_sf"/>
</dbReference>
<reference evidence="2" key="1">
    <citation type="submission" date="2016-11" db="UniProtKB">
        <authorList>
            <consortium name="WormBaseParasite"/>
        </authorList>
    </citation>
    <scope>IDENTIFICATION</scope>
</reference>
<dbReference type="PRINTS" id="PR00401">
    <property type="entry name" value="SH2DOMAIN"/>
</dbReference>
<dbReference type="WBParaSite" id="maker-uti_cns_0007227-snap-gene-0.4-mRNA-1">
    <property type="protein sequence ID" value="maker-uti_cns_0007227-snap-gene-0.4-mRNA-1"/>
    <property type="gene ID" value="maker-uti_cns_0007227-snap-gene-0.4"/>
</dbReference>
<dbReference type="Pfam" id="PF00017">
    <property type="entry name" value="SH2"/>
    <property type="match status" value="1"/>
</dbReference>
<dbReference type="GO" id="GO:0030971">
    <property type="term" value="F:receptor tyrosine kinase binding"/>
    <property type="evidence" value="ECO:0007669"/>
    <property type="project" value="TreeGrafter"/>
</dbReference>
<dbReference type="PANTHER" id="PTHR19969:SF14">
    <property type="entry name" value="DREADLOCKS, ISOFORM B"/>
    <property type="match status" value="1"/>
</dbReference>
<dbReference type="GO" id="GO:0016477">
    <property type="term" value="P:cell migration"/>
    <property type="evidence" value="ECO:0007669"/>
    <property type="project" value="TreeGrafter"/>
</dbReference>
<dbReference type="PANTHER" id="PTHR19969">
    <property type="entry name" value="SH2-SH3 ADAPTOR PROTEIN-RELATED"/>
    <property type="match status" value="1"/>
</dbReference>
<sequence length="531" mass="57053">MAAAPDDGAIVVARYDYKATDGSELTIRKSERLMLLDDSQHWWKVQNSEGKEGYVPSNYMKKVRQGLFSSLKNTLTKKKSKKELQQQQQQRQSTVGSPHGTTSAGGGGAFLPKSGSSGGGDRLLGLGSSPLEPAAAAASHFGTHSNGGGGSAAGDYLPPASGAPLLGVNGAGGDPAVEGGRVAVARYAYQAAQDDELSMIKGDLITVLEESTDGWWRGRQLRSDRVGWFPSNYVSVEAPTVAAALAAAPPASNIQSMSSPPGQQHSASVPAPAGPLKMVPAVSEAPKSTSAPIAGPAVPASTGSAGQDAMFLVETLYRFTATHSEEMGFRENEILRVIATPADDPEWWLAKNSAGQSGLIPKNYVRVLPPSGTTGASEVNRGYQDQQSAPLPHHQQQQQQPVRDPRQQFIDADAEAQGLANRPYYWGCISRGEADRMLMQMARPGEFIIRTGESNPSDLTLTMRAREKNRNFKIRRIPESNGLRYNIGQKYFNSLEDLVKHYMEHPIFRSTDERCHLAGAFQHPSLSGSQL</sequence>
<protein>
    <submittedName>
        <fullName evidence="2">Cytoplasmic protein NCK1</fullName>
    </submittedName>
</protein>
<evidence type="ECO:0000313" key="2">
    <source>
        <dbReference type="WBParaSite" id="maker-uti_cns_0007227-snap-gene-0.4-mRNA-1"/>
    </source>
</evidence>
<dbReference type="InterPro" id="IPR000980">
    <property type="entry name" value="SH2"/>
</dbReference>
<dbReference type="CDD" id="cd11765">
    <property type="entry name" value="SH3_Nck_1"/>
    <property type="match status" value="1"/>
</dbReference>
<dbReference type="PROSITE" id="PS50002">
    <property type="entry name" value="SH3"/>
    <property type="match status" value="3"/>
</dbReference>
<evidence type="ECO:0000313" key="1">
    <source>
        <dbReference type="Proteomes" id="UP000095280"/>
    </source>
</evidence>
<dbReference type="SMART" id="SM00326">
    <property type="entry name" value="SH3"/>
    <property type="match status" value="3"/>
</dbReference>
<dbReference type="SUPFAM" id="SSF50044">
    <property type="entry name" value="SH3-domain"/>
    <property type="match status" value="3"/>
</dbReference>
<dbReference type="InterPro" id="IPR051184">
    <property type="entry name" value="Tyrosine-phos_adapter"/>
</dbReference>
<dbReference type="GO" id="GO:0005737">
    <property type="term" value="C:cytoplasm"/>
    <property type="evidence" value="ECO:0007669"/>
    <property type="project" value="TreeGrafter"/>
</dbReference>
<dbReference type="InterPro" id="IPR036028">
    <property type="entry name" value="SH3-like_dom_sf"/>
</dbReference>
<accession>A0A1I8HQF9</accession>
<dbReference type="SUPFAM" id="SSF55550">
    <property type="entry name" value="SH2 domain"/>
    <property type="match status" value="1"/>
</dbReference>
<dbReference type="GO" id="GO:0035591">
    <property type="term" value="F:signaling adaptor activity"/>
    <property type="evidence" value="ECO:0007669"/>
    <property type="project" value="TreeGrafter"/>
</dbReference>
<organism evidence="1 2">
    <name type="scientific">Macrostomum lignano</name>
    <dbReference type="NCBI Taxonomy" id="282301"/>
    <lineage>
        <taxon>Eukaryota</taxon>
        <taxon>Metazoa</taxon>
        <taxon>Spiralia</taxon>
        <taxon>Lophotrochozoa</taxon>
        <taxon>Platyhelminthes</taxon>
        <taxon>Rhabditophora</taxon>
        <taxon>Macrostomorpha</taxon>
        <taxon>Macrostomida</taxon>
        <taxon>Macrostomidae</taxon>
        <taxon>Macrostomum</taxon>
    </lineage>
</organism>
<dbReference type="InterPro" id="IPR001452">
    <property type="entry name" value="SH3_domain"/>
</dbReference>
<keyword evidence="1" id="KW-1185">Reference proteome</keyword>
<dbReference type="PROSITE" id="PS50001">
    <property type="entry name" value="SH2"/>
    <property type="match status" value="1"/>
</dbReference>
<dbReference type="PRINTS" id="PR00452">
    <property type="entry name" value="SH3DOMAIN"/>
</dbReference>
<dbReference type="Pfam" id="PF14604">
    <property type="entry name" value="SH3_9"/>
    <property type="match status" value="1"/>
</dbReference>
<dbReference type="Pfam" id="PF00018">
    <property type="entry name" value="SH3_1"/>
    <property type="match status" value="2"/>
</dbReference>
<proteinExistence type="predicted"/>
<name>A0A1I8HQF9_9PLAT</name>
<dbReference type="GO" id="GO:0048013">
    <property type="term" value="P:ephrin receptor signaling pathway"/>
    <property type="evidence" value="ECO:0007669"/>
    <property type="project" value="TreeGrafter"/>
</dbReference>
<dbReference type="PRINTS" id="PR00499">
    <property type="entry name" value="P67PHOX"/>
</dbReference>
<dbReference type="Gene3D" id="2.30.30.40">
    <property type="entry name" value="SH3 Domains"/>
    <property type="match status" value="3"/>
</dbReference>
<dbReference type="STRING" id="282301.A0A1I8HQF9"/>
<dbReference type="AlphaFoldDB" id="A0A1I8HQF9"/>
<dbReference type="Proteomes" id="UP000095280">
    <property type="component" value="Unplaced"/>
</dbReference>